<dbReference type="Proteomes" id="UP001152747">
    <property type="component" value="Unassembled WGS sequence"/>
</dbReference>
<organism evidence="3 4">
    <name type="scientific">Caenorhabditis angaria</name>
    <dbReference type="NCBI Taxonomy" id="860376"/>
    <lineage>
        <taxon>Eukaryota</taxon>
        <taxon>Metazoa</taxon>
        <taxon>Ecdysozoa</taxon>
        <taxon>Nematoda</taxon>
        <taxon>Chromadorea</taxon>
        <taxon>Rhabditida</taxon>
        <taxon>Rhabditina</taxon>
        <taxon>Rhabditomorpha</taxon>
        <taxon>Rhabditoidea</taxon>
        <taxon>Rhabditidae</taxon>
        <taxon>Peloderinae</taxon>
        <taxon>Caenorhabditis</taxon>
    </lineage>
</organism>
<dbReference type="InterPro" id="IPR001283">
    <property type="entry name" value="CRISP-related"/>
</dbReference>
<dbReference type="SMART" id="SM00198">
    <property type="entry name" value="SCP"/>
    <property type="match status" value="2"/>
</dbReference>
<dbReference type="CDD" id="cd05380">
    <property type="entry name" value="CAP_euk"/>
    <property type="match status" value="2"/>
</dbReference>
<dbReference type="PROSITE" id="PS01009">
    <property type="entry name" value="CRISP_1"/>
    <property type="match status" value="1"/>
</dbReference>
<dbReference type="PRINTS" id="PR00837">
    <property type="entry name" value="V5TPXLIKE"/>
</dbReference>
<keyword evidence="1" id="KW-0472">Membrane</keyword>
<feature type="domain" description="SCP" evidence="2">
    <location>
        <begin position="318"/>
        <end position="479"/>
    </location>
</feature>
<dbReference type="OrthoDB" id="337038at2759"/>
<dbReference type="PANTHER" id="PTHR10334">
    <property type="entry name" value="CYSTEINE-RICH SECRETORY PROTEIN-RELATED"/>
    <property type="match status" value="1"/>
</dbReference>
<dbReference type="SUPFAM" id="SSF55797">
    <property type="entry name" value="PR-1-like"/>
    <property type="match status" value="2"/>
</dbReference>
<keyword evidence="4" id="KW-1185">Reference proteome</keyword>
<dbReference type="InterPro" id="IPR018244">
    <property type="entry name" value="Allrgn_V5/Tpx1_CS"/>
</dbReference>
<protein>
    <recommendedName>
        <fullName evidence="2">SCP domain-containing protein</fullName>
    </recommendedName>
</protein>
<dbReference type="InterPro" id="IPR014044">
    <property type="entry name" value="CAP_dom"/>
</dbReference>
<evidence type="ECO:0000313" key="3">
    <source>
        <dbReference type="EMBL" id="CAI5455482.1"/>
    </source>
</evidence>
<keyword evidence="1" id="KW-1133">Transmembrane helix</keyword>
<dbReference type="Gene3D" id="3.40.33.10">
    <property type="entry name" value="CAP"/>
    <property type="match status" value="2"/>
</dbReference>
<evidence type="ECO:0000256" key="1">
    <source>
        <dbReference type="SAM" id="Phobius"/>
    </source>
</evidence>
<feature type="domain" description="SCP" evidence="2">
    <location>
        <begin position="105"/>
        <end position="258"/>
    </location>
</feature>
<dbReference type="EMBL" id="CANHGI010000006">
    <property type="protein sequence ID" value="CAI5455482.1"/>
    <property type="molecule type" value="Genomic_DNA"/>
</dbReference>
<proteinExistence type="predicted"/>
<dbReference type="InterPro" id="IPR035940">
    <property type="entry name" value="CAP_sf"/>
</dbReference>
<sequence>MTVGTLCNAFCCYCYQGKKREEEEGGKSRRRNCCITTTIIVIMSKILVVIFLLVILKTFGNEIDNNSVDDNIWDDRDEQIISALNGTDEEEQDNTKCSNSSLTQFQRDMILSTHNELRRSLAFGNEPNKEGYMSSARNMYKLEWDCELENMAANYSASCPNTFIPQNILRSRSHLFKRFYFYWDQKDSTNHIKKAMKTWWKQGQEKGNFDSKNRFFARNQYFAWANMAKAKTYKIGCSYVLCPDDQSAMFVCLYNEKAQCELEMIYEPGTPCTNDTDCFTYPGSKCILSEGLCQAPNLPKDRETQEMCKVRENTRMTDETRIWALEQHNFYRSRLARGYEFNGETNCTQAKASKMLKMEYDCVLEEFAQNWADNCVFGHSTNDERPNQGQNLYMSSFINLDARSLIHTATEKWWQELEEYGLPENNILSADLWDEKGKAIGHYTQMAWDKTYRLGCGIGYCQHMTYVVCHYGPAGNRKNQKIYEVGEPCNCDRDCPIGTTCEFDTSLCQIRRK</sequence>
<name>A0A9P1J2H3_9PELO</name>
<reference evidence="3" key="1">
    <citation type="submission" date="2022-11" db="EMBL/GenBank/DDBJ databases">
        <authorList>
            <person name="Kikuchi T."/>
        </authorList>
    </citation>
    <scope>NUCLEOTIDE SEQUENCE</scope>
    <source>
        <strain evidence="3">PS1010</strain>
    </source>
</reference>
<feature type="transmembrane region" description="Helical" evidence="1">
    <location>
        <begin position="33"/>
        <end position="56"/>
    </location>
</feature>
<gene>
    <name evidence="3" type="ORF">CAMP_LOCUS18119</name>
</gene>
<evidence type="ECO:0000313" key="4">
    <source>
        <dbReference type="Proteomes" id="UP001152747"/>
    </source>
</evidence>
<accession>A0A9P1J2H3</accession>
<evidence type="ECO:0000259" key="2">
    <source>
        <dbReference type="SMART" id="SM00198"/>
    </source>
</evidence>
<keyword evidence="1" id="KW-0812">Transmembrane</keyword>
<dbReference type="PRINTS" id="PR00838">
    <property type="entry name" value="V5ALLERGEN"/>
</dbReference>
<dbReference type="InterPro" id="IPR002413">
    <property type="entry name" value="V5_allergen-like"/>
</dbReference>
<comment type="caution">
    <text evidence="3">The sequence shown here is derived from an EMBL/GenBank/DDBJ whole genome shotgun (WGS) entry which is preliminary data.</text>
</comment>
<dbReference type="AlphaFoldDB" id="A0A9P1J2H3"/>
<dbReference type="GO" id="GO:0005576">
    <property type="term" value="C:extracellular region"/>
    <property type="evidence" value="ECO:0007669"/>
    <property type="project" value="InterPro"/>
</dbReference>
<dbReference type="Pfam" id="PF00188">
    <property type="entry name" value="CAP"/>
    <property type="match status" value="2"/>
</dbReference>